<comment type="caution">
    <text evidence="9">The sequence shown here is derived from an EMBL/GenBank/DDBJ whole genome shotgun (WGS) entry which is preliminary data.</text>
</comment>
<sequence>MMTGVNGTLLVPGDKSISHRSIILGAMCQGQTTIDNFLDSADCNTTIEAFKAMGVAIQKNAHQVIINSTGKLKAPTKPLNMGNSGTTTRLMMGLLSAQPFDTQLVGDASLSKRPMRRVAQPLQQMGAKINTSVNGTLPVKITGKQLHGMEYTMPVASAQVKSAIMLAALKANDNTAITEPTPSRDHTERMLKMFSPDSIEKHAQLIQIKPNCKMIPQHLTVPGDISSAAFWIVAATILPNSHITLKKVGINPTRMGLVNVMKRMGADISIINQSNTAEPIADIVVKSASLQPVALDAKEVPALIDEAPLLALLAARANGVSKLQHLSELRFKESDRIRVIVQEFQKMGIAIKELSDGFEIDGSKAWRLQSNQLDSHQDHRIAMTLKIASQFFDTEIGIKDADCVNISYPTFFNDLKQLRS</sequence>
<comment type="catalytic activity">
    <reaction evidence="6">
        <text>3-phosphoshikimate + phosphoenolpyruvate = 5-O-(1-carboxyvinyl)-3-phosphoshikimate + phosphate</text>
        <dbReference type="Rhea" id="RHEA:21256"/>
        <dbReference type="ChEBI" id="CHEBI:43474"/>
        <dbReference type="ChEBI" id="CHEBI:57701"/>
        <dbReference type="ChEBI" id="CHEBI:58702"/>
        <dbReference type="ChEBI" id="CHEBI:145989"/>
        <dbReference type="EC" id="2.5.1.19"/>
    </reaction>
    <physiologicalReaction direction="left-to-right" evidence="6">
        <dbReference type="Rhea" id="RHEA:21257"/>
    </physiologicalReaction>
</comment>
<keyword evidence="3 7" id="KW-0028">Amino-acid biosynthesis</keyword>
<feature type="binding site" evidence="7">
    <location>
        <position position="159"/>
    </location>
    <ligand>
        <name>3-phosphoshikimate</name>
        <dbReference type="ChEBI" id="CHEBI:145989"/>
    </ligand>
</feature>
<comment type="pathway">
    <text evidence="1 7">Metabolic intermediate biosynthesis; chorismate biosynthesis; chorismate from D-erythrose 4-phosphate and phosphoenolpyruvate: step 6/7.</text>
</comment>
<keyword evidence="5 7" id="KW-0057">Aromatic amino acid biosynthesis</keyword>
<evidence type="ECO:0000256" key="5">
    <source>
        <dbReference type="ARBA" id="ARBA00023141"/>
    </source>
</evidence>
<dbReference type="EMBL" id="JAJIAO010000004">
    <property type="protein sequence ID" value="MCK8624821.1"/>
    <property type="molecule type" value="Genomic_DNA"/>
</dbReference>
<dbReference type="HAMAP" id="MF_00210">
    <property type="entry name" value="EPSP_synth"/>
    <property type="match status" value="1"/>
</dbReference>
<comment type="function">
    <text evidence="7">Catalyzes the transfer of the enolpyruvyl moiety of phosphoenolpyruvate (PEP) to the 5-hydroxyl of shikimate-3-phosphate (S3P) to produce enolpyruvyl shikimate-3-phosphate and inorganic phosphate.</text>
</comment>
<feature type="binding site" evidence="7">
    <location>
        <position position="20"/>
    </location>
    <ligand>
        <name>3-phosphoshikimate</name>
        <dbReference type="ChEBI" id="CHEBI:145989"/>
    </ligand>
</feature>
<feature type="active site" description="Proton acceptor" evidence="7">
    <location>
        <position position="305"/>
    </location>
</feature>
<dbReference type="InterPro" id="IPR036968">
    <property type="entry name" value="Enolpyruvate_Tfrase_sf"/>
</dbReference>
<feature type="binding site" evidence="7">
    <location>
        <position position="113"/>
    </location>
    <ligand>
        <name>phosphoenolpyruvate</name>
        <dbReference type="ChEBI" id="CHEBI:58702"/>
    </ligand>
</feature>
<evidence type="ECO:0000256" key="4">
    <source>
        <dbReference type="ARBA" id="ARBA00022679"/>
    </source>
</evidence>
<comment type="caution">
    <text evidence="7">Lacks conserved residue(s) required for the propagation of feature annotation.</text>
</comment>
<dbReference type="PROSITE" id="PS00885">
    <property type="entry name" value="EPSP_SYNTHASE_2"/>
    <property type="match status" value="1"/>
</dbReference>
<dbReference type="InterPro" id="IPR001986">
    <property type="entry name" value="Enolpyruvate_Tfrase_dom"/>
</dbReference>
<keyword evidence="7" id="KW-0963">Cytoplasm</keyword>
<dbReference type="PANTHER" id="PTHR21090">
    <property type="entry name" value="AROM/DEHYDROQUINATE SYNTHASE"/>
    <property type="match status" value="1"/>
</dbReference>
<organism evidence="9 10">
    <name type="scientific">Apilactobacillus xinyiensis</name>
    <dbReference type="NCBI Taxonomy" id="2841032"/>
    <lineage>
        <taxon>Bacteria</taxon>
        <taxon>Bacillati</taxon>
        <taxon>Bacillota</taxon>
        <taxon>Bacilli</taxon>
        <taxon>Lactobacillales</taxon>
        <taxon>Lactobacillaceae</taxon>
        <taxon>Apilactobacillus</taxon>
    </lineage>
</organism>
<evidence type="ECO:0000313" key="10">
    <source>
        <dbReference type="Proteomes" id="UP001522905"/>
    </source>
</evidence>
<reference evidence="9 10" key="1">
    <citation type="submission" date="2021-11" db="EMBL/GenBank/DDBJ databases">
        <title>Comparative genomics of bee honey and flower isolates.</title>
        <authorList>
            <person name="Bechtner J.D."/>
            <person name="Gallus M.K."/>
            <person name="Ehrmann M."/>
        </authorList>
    </citation>
    <scope>NUCLEOTIDE SEQUENCE [LARGE SCALE GENOMIC DNA]</scope>
    <source>
        <strain evidence="9 10">M161</strain>
    </source>
</reference>
<feature type="binding site" evidence="7">
    <location>
        <position position="16"/>
    </location>
    <ligand>
        <name>3-phosphoshikimate</name>
        <dbReference type="ChEBI" id="CHEBI:145989"/>
    </ligand>
</feature>
<evidence type="ECO:0000256" key="1">
    <source>
        <dbReference type="ARBA" id="ARBA00004811"/>
    </source>
</evidence>
<dbReference type="PIRSF" id="PIRSF000505">
    <property type="entry name" value="EPSPS"/>
    <property type="match status" value="1"/>
</dbReference>
<evidence type="ECO:0000256" key="3">
    <source>
        <dbReference type="ARBA" id="ARBA00022605"/>
    </source>
</evidence>
<dbReference type="Proteomes" id="UP001522905">
    <property type="component" value="Unassembled WGS sequence"/>
</dbReference>
<feature type="binding site" evidence="7">
    <location>
        <position position="305"/>
    </location>
    <ligand>
        <name>3-phosphoshikimate</name>
        <dbReference type="ChEBI" id="CHEBI:145989"/>
    </ligand>
</feature>
<dbReference type="Gene3D" id="3.65.10.10">
    <property type="entry name" value="Enolpyruvate transferase domain"/>
    <property type="match status" value="2"/>
</dbReference>
<dbReference type="NCBIfam" id="TIGR01356">
    <property type="entry name" value="aroA"/>
    <property type="match status" value="1"/>
</dbReference>
<protein>
    <recommendedName>
        <fullName evidence="7">3-phosphoshikimate 1-carboxyvinyltransferase</fullName>
        <ecNumber evidence="7">2.5.1.19</ecNumber>
    </recommendedName>
    <alternativeName>
        <fullName evidence="7">5-enolpyruvylshikimate-3-phosphate synthase</fullName>
        <shortName evidence="7">EPSP synthase</shortName>
        <shortName evidence="7">EPSPS</shortName>
    </alternativeName>
</protein>
<feature type="binding site" evidence="7">
    <location>
        <position position="157"/>
    </location>
    <ligand>
        <name>3-phosphoshikimate</name>
        <dbReference type="ChEBI" id="CHEBI:145989"/>
    </ligand>
</feature>
<dbReference type="InterPro" id="IPR006264">
    <property type="entry name" value="EPSP_synthase"/>
</dbReference>
<dbReference type="Pfam" id="PF00275">
    <property type="entry name" value="EPSP_synthase"/>
    <property type="match status" value="1"/>
</dbReference>
<dbReference type="SUPFAM" id="SSF55205">
    <property type="entry name" value="EPT/RTPC-like"/>
    <property type="match status" value="1"/>
</dbReference>
<dbReference type="PANTHER" id="PTHR21090:SF5">
    <property type="entry name" value="PENTAFUNCTIONAL AROM POLYPEPTIDE"/>
    <property type="match status" value="1"/>
</dbReference>
<proteinExistence type="inferred from homology"/>
<feature type="binding site" evidence="7">
    <location>
        <position position="332"/>
    </location>
    <ligand>
        <name>3-phosphoshikimate</name>
        <dbReference type="ChEBI" id="CHEBI:145989"/>
    </ligand>
</feature>
<dbReference type="RefSeq" id="WP_248601718.1">
    <property type="nucleotide sequence ID" value="NZ_JAJIAO010000004.1"/>
</dbReference>
<keyword evidence="4 7" id="KW-0808">Transferase</keyword>
<feature type="binding site" evidence="7">
    <location>
        <position position="15"/>
    </location>
    <ligand>
        <name>3-phosphoshikimate</name>
        <dbReference type="ChEBI" id="CHEBI:145989"/>
    </ligand>
</feature>
<dbReference type="CDD" id="cd01556">
    <property type="entry name" value="EPSP_synthase"/>
    <property type="match status" value="1"/>
</dbReference>
<dbReference type="InterPro" id="IPR023193">
    <property type="entry name" value="EPSP_synthase_CS"/>
</dbReference>
<feature type="binding site" evidence="7">
    <location>
        <position position="85"/>
    </location>
    <ligand>
        <name>phosphoenolpyruvate</name>
        <dbReference type="ChEBI" id="CHEBI:58702"/>
    </ligand>
</feature>
<evidence type="ECO:0000256" key="2">
    <source>
        <dbReference type="ARBA" id="ARBA00009948"/>
    </source>
</evidence>
<feature type="binding site" evidence="7">
    <location>
        <position position="159"/>
    </location>
    <ligand>
        <name>phosphoenolpyruvate</name>
        <dbReference type="ChEBI" id="CHEBI:58702"/>
    </ligand>
</feature>
<keyword evidence="10" id="KW-1185">Reference proteome</keyword>
<dbReference type="EC" id="2.5.1.19" evidence="7"/>
<evidence type="ECO:0000313" key="9">
    <source>
        <dbReference type="EMBL" id="MCK8624821.1"/>
    </source>
</evidence>
<feature type="binding site" evidence="7">
    <location>
        <position position="380"/>
    </location>
    <ligand>
        <name>phosphoenolpyruvate</name>
        <dbReference type="ChEBI" id="CHEBI:58702"/>
    </ligand>
</feature>
<accession>A0ABT0I273</accession>
<comment type="subunit">
    <text evidence="7">Monomer.</text>
</comment>
<feature type="binding site" evidence="7">
    <location>
        <position position="336"/>
    </location>
    <ligand>
        <name>phosphoenolpyruvate</name>
        <dbReference type="ChEBI" id="CHEBI:58702"/>
    </ligand>
</feature>
<gene>
    <name evidence="7 9" type="primary">aroA</name>
    <name evidence="9" type="ORF">LNP07_04750</name>
</gene>
<comment type="subcellular location">
    <subcellularLocation>
        <location evidence="7">Cytoplasm</location>
    </subcellularLocation>
</comment>
<dbReference type="InterPro" id="IPR013792">
    <property type="entry name" value="RNA3'P_cycl/enolpyr_Trfase_a/b"/>
</dbReference>
<comment type="similarity">
    <text evidence="2 7">Belongs to the EPSP synthase family.</text>
</comment>
<dbReference type="GO" id="GO:0003866">
    <property type="term" value="F:3-phosphoshikimate 1-carboxyvinyltransferase activity"/>
    <property type="evidence" value="ECO:0007669"/>
    <property type="project" value="UniProtKB-EC"/>
</dbReference>
<evidence type="ECO:0000256" key="6">
    <source>
        <dbReference type="ARBA" id="ARBA00044633"/>
    </source>
</evidence>
<evidence type="ECO:0000256" key="7">
    <source>
        <dbReference type="HAMAP-Rule" id="MF_00210"/>
    </source>
</evidence>
<evidence type="ECO:0000259" key="8">
    <source>
        <dbReference type="Pfam" id="PF00275"/>
    </source>
</evidence>
<dbReference type="PROSITE" id="PS00104">
    <property type="entry name" value="EPSP_SYNTHASE_1"/>
    <property type="match status" value="1"/>
</dbReference>
<name>A0ABT0I273_9LACO</name>
<feature type="binding site" evidence="7">
    <location>
        <position position="15"/>
    </location>
    <ligand>
        <name>phosphoenolpyruvate</name>
        <dbReference type="ChEBI" id="CHEBI:58702"/>
    </ligand>
</feature>
<feature type="domain" description="Enolpyruvate transferase" evidence="8">
    <location>
        <begin position="5"/>
        <end position="415"/>
    </location>
</feature>